<keyword evidence="4" id="KW-0833">Ubl conjugation pathway</keyword>
<feature type="repeat" description="TPR" evidence="7">
    <location>
        <begin position="620"/>
        <end position="653"/>
    </location>
</feature>
<dbReference type="PROSITE" id="PS50293">
    <property type="entry name" value="TPR_REGION"/>
    <property type="match status" value="1"/>
</dbReference>
<dbReference type="STRING" id="1071383.J7S1F2"/>
<feature type="repeat" description="TPR" evidence="7">
    <location>
        <begin position="511"/>
        <end position="544"/>
    </location>
</feature>
<sequence length="780" mass="88037">MRNPMSPGDTPSQRHSTLTISPFISNRSARNHSTSQHQIPAASHGDRLNGERTDPPAAGNRSLSGALNPFHTLINSPLGQKVTKTLSVSSFNTPHQVKVHNGGGNNTSRNNMFGYTVPSTLRKVSLQREYKDPSNFIPKGSSAPQQQDLPGDPSTTTLTTNTVATTAANEIDISELSSVDKLRYWRHDALMQHMLTTAEYVGDKVYSITGDPNDAFWLAQVYYNKGEYIRAINYMAIDSLDSVNVMCRYLMGLCLIELQRYDDALDVVGETNPYASEEIPSAHISEDTETSRSQETTDGGVKLESSLCFLRGKIFCALNNFSSAKDAFKEAIAIDVKNFEAFNELTSKSLLTPQQEWDLIETLDFSILDDNEDIIKNFYVLRLSKLINKERTEAAQRLLAEEYNLDSNVDYIHSNIEILFSQCKFGECLHVCEAYLSKDEFNPKILPIYISCLYEVSAKNKLFLLSHQLTEKFPKKAISWFSVATYYMCMSKLQEARTFFAKSSMLDPTFAPAWLGFAHTYALEGEQDQALSAYSTAARFFPGSHLPNLFLGMQYMSSNTLSLAEEYFTLAYDICDRDPLVLNEMGVMYYKKEDYEKSKKFLKRAAEETRELDSNSKTAISIQTNLGHTYKKLGDYEHAIKCFKYILEDSERDVDTYCTLGFLYLKTNQLQKAVDILHRALAIEPSNQNANEMLVRALELNVAKELDSDHPLVMNSYEMNPLKNRDNTALSRKRTLMPFLQSSGLSKRSKRNEHGPIESPLEGPSKVPSTETNNEMMDLE</sequence>
<keyword evidence="2" id="KW-0677">Repeat</keyword>
<dbReference type="Pfam" id="PF13424">
    <property type="entry name" value="TPR_12"/>
    <property type="match status" value="1"/>
</dbReference>
<dbReference type="GO" id="GO:0051301">
    <property type="term" value="P:cell division"/>
    <property type="evidence" value="ECO:0007669"/>
    <property type="project" value="UniProtKB-KW"/>
</dbReference>
<evidence type="ECO:0000256" key="1">
    <source>
        <dbReference type="ARBA" id="ARBA00022618"/>
    </source>
</evidence>
<accession>J7S1F2</accession>
<organism evidence="9 10">
    <name type="scientific">Huiozyma naganishii (strain ATCC MYA-139 / BCRC 22969 / CBS 8797 / KCTC 17520 / NBRC 10181 / NCYC 3082 / Yp74L-3)</name>
    <name type="common">Yeast</name>
    <name type="synonym">Kazachstania naganishii</name>
    <dbReference type="NCBI Taxonomy" id="1071383"/>
    <lineage>
        <taxon>Eukaryota</taxon>
        <taxon>Fungi</taxon>
        <taxon>Dikarya</taxon>
        <taxon>Ascomycota</taxon>
        <taxon>Saccharomycotina</taxon>
        <taxon>Saccharomycetes</taxon>
        <taxon>Saccharomycetales</taxon>
        <taxon>Saccharomycetaceae</taxon>
        <taxon>Huiozyma</taxon>
    </lineage>
</organism>
<dbReference type="OrthoDB" id="10006270at2759"/>
<protein>
    <recommendedName>
        <fullName evidence="11">Anaphase-promoting complex subunit CDC16</fullName>
    </recommendedName>
</protein>
<dbReference type="eggNOG" id="KOG1173">
    <property type="taxonomic scope" value="Eukaryota"/>
</dbReference>
<name>J7S1F2_HUIN7</name>
<feature type="region of interest" description="Disordered" evidence="8">
    <location>
        <begin position="28"/>
        <end position="63"/>
    </location>
</feature>
<dbReference type="GeneID" id="34527164"/>
<dbReference type="EMBL" id="HE978321">
    <property type="protein sequence ID" value="CCK71432.1"/>
    <property type="molecule type" value="Genomic_DNA"/>
</dbReference>
<dbReference type="Proteomes" id="UP000006310">
    <property type="component" value="Chromosome 8"/>
</dbReference>
<dbReference type="Gene3D" id="1.25.40.10">
    <property type="entry name" value="Tetratricopeptide repeat domain"/>
    <property type="match status" value="1"/>
</dbReference>
<dbReference type="GO" id="GO:0005829">
    <property type="term" value="C:cytosol"/>
    <property type="evidence" value="ECO:0007669"/>
    <property type="project" value="EnsemblFungi"/>
</dbReference>
<keyword evidence="5 7" id="KW-0802">TPR repeat</keyword>
<feature type="region of interest" description="Disordered" evidence="8">
    <location>
        <begin position="132"/>
        <end position="157"/>
    </location>
</feature>
<evidence type="ECO:0000256" key="4">
    <source>
        <dbReference type="ARBA" id="ARBA00022786"/>
    </source>
</evidence>
<evidence type="ECO:0000256" key="3">
    <source>
        <dbReference type="ARBA" id="ARBA00022776"/>
    </source>
</evidence>
<feature type="repeat" description="TPR" evidence="7">
    <location>
        <begin position="477"/>
        <end position="510"/>
    </location>
</feature>
<keyword evidence="3" id="KW-0498">Mitosis</keyword>
<dbReference type="RefSeq" id="XP_022465677.1">
    <property type="nucleotide sequence ID" value="XM_022609264.1"/>
</dbReference>
<dbReference type="HOGENOM" id="CLU_011751_4_0_1"/>
<dbReference type="KEGG" id="kng:KNAG_0H00160"/>
<dbReference type="InterPro" id="IPR019734">
    <property type="entry name" value="TPR_rpt"/>
</dbReference>
<dbReference type="AlphaFoldDB" id="J7S1F2"/>
<feature type="compositionally biased region" description="Polar residues" evidence="8">
    <location>
        <begin position="767"/>
        <end position="780"/>
    </location>
</feature>
<dbReference type="OMA" id="DPFHNNA"/>
<evidence type="ECO:0008006" key="11">
    <source>
        <dbReference type="Google" id="ProtNLM"/>
    </source>
</evidence>
<gene>
    <name evidence="9" type="primary">KNAG0H00160</name>
    <name evidence="9" type="ordered locus">KNAG_0H00160</name>
</gene>
<dbReference type="SUPFAM" id="SSF48452">
    <property type="entry name" value="TPR-like"/>
    <property type="match status" value="2"/>
</dbReference>
<reference evidence="10" key="2">
    <citation type="submission" date="2012-08" db="EMBL/GenBank/DDBJ databases">
        <title>Genome sequence of Kazachstania naganishii.</title>
        <authorList>
            <person name="Gordon J.L."/>
            <person name="Armisen D."/>
            <person name="Proux-Wera E."/>
            <person name="OhEigeartaigh S.S."/>
            <person name="Byrne K.P."/>
            <person name="Wolfe K.H."/>
        </authorList>
    </citation>
    <scope>NUCLEOTIDE SEQUENCE [LARGE SCALE GENOMIC DNA]</scope>
    <source>
        <strain evidence="10">ATCC MYA-139 / BCRC 22969 / CBS 8797 / CCRC 22969 / KCTC 17520 / NBRC 10181 / NCYC 3082</strain>
    </source>
</reference>
<evidence type="ECO:0000256" key="5">
    <source>
        <dbReference type="ARBA" id="ARBA00022803"/>
    </source>
</evidence>
<feature type="region of interest" description="Disordered" evidence="8">
    <location>
        <begin position="741"/>
        <end position="780"/>
    </location>
</feature>
<reference evidence="9 10" key="1">
    <citation type="journal article" date="2011" name="Proc. Natl. Acad. Sci. U.S.A.">
        <title>Evolutionary erosion of yeast sex chromosomes by mating-type switching accidents.</title>
        <authorList>
            <person name="Gordon J.L."/>
            <person name="Armisen D."/>
            <person name="Proux-Wera E."/>
            <person name="Oheigeartaigh S.S."/>
            <person name="Byrne K.P."/>
            <person name="Wolfe K.H."/>
        </authorList>
    </citation>
    <scope>NUCLEOTIDE SEQUENCE [LARGE SCALE GENOMIC DNA]</scope>
    <source>
        <strain evidence="10">ATCC MYA-139 / BCRC 22969 / CBS 8797 / CCRC 22969 / KCTC 17520 / NBRC 10181 / NCYC 3082</strain>
    </source>
</reference>
<evidence type="ECO:0000256" key="7">
    <source>
        <dbReference type="PROSITE-ProRule" id="PRU00339"/>
    </source>
</evidence>
<evidence type="ECO:0000313" key="9">
    <source>
        <dbReference type="EMBL" id="CCK71432.1"/>
    </source>
</evidence>
<dbReference type="InterPro" id="IPR011990">
    <property type="entry name" value="TPR-like_helical_dom_sf"/>
</dbReference>
<dbReference type="GO" id="GO:0005680">
    <property type="term" value="C:anaphase-promoting complex"/>
    <property type="evidence" value="ECO:0007669"/>
    <property type="project" value="EnsemblFungi"/>
</dbReference>
<dbReference type="SMART" id="SM00028">
    <property type="entry name" value="TPR"/>
    <property type="match status" value="6"/>
</dbReference>
<evidence type="ECO:0000256" key="2">
    <source>
        <dbReference type="ARBA" id="ARBA00022737"/>
    </source>
</evidence>
<evidence type="ECO:0000256" key="8">
    <source>
        <dbReference type="SAM" id="MobiDB-lite"/>
    </source>
</evidence>
<feature type="compositionally biased region" description="Basic and acidic residues" evidence="8">
    <location>
        <begin position="44"/>
        <end position="54"/>
    </location>
</feature>
<proteinExistence type="predicted"/>
<dbReference type="PROSITE" id="PS50005">
    <property type="entry name" value="TPR"/>
    <property type="match status" value="4"/>
</dbReference>
<keyword evidence="6" id="KW-0131">Cell cycle</keyword>
<dbReference type="GO" id="GO:0061630">
    <property type="term" value="F:ubiquitin protein ligase activity"/>
    <property type="evidence" value="ECO:0007669"/>
    <property type="project" value="EnsemblFungi"/>
</dbReference>
<keyword evidence="1" id="KW-0132">Cell division</keyword>
<dbReference type="GO" id="GO:0045842">
    <property type="term" value="P:positive regulation of mitotic metaphase/anaphase transition"/>
    <property type="evidence" value="ECO:0007669"/>
    <property type="project" value="TreeGrafter"/>
</dbReference>
<dbReference type="PANTHER" id="PTHR12558:SF9">
    <property type="entry name" value="CELL DIVISION CYCLE PROTEIN 16 HOMOLOG"/>
    <property type="match status" value="1"/>
</dbReference>
<dbReference type="Pfam" id="PF12895">
    <property type="entry name" value="ANAPC3"/>
    <property type="match status" value="1"/>
</dbReference>
<dbReference type="PANTHER" id="PTHR12558">
    <property type="entry name" value="CELL DIVISION CYCLE 16,23,27"/>
    <property type="match status" value="1"/>
</dbReference>
<feature type="repeat" description="TPR" evidence="7">
    <location>
        <begin position="654"/>
        <end position="687"/>
    </location>
</feature>
<dbReference type="GO" id="GO:0016567">
    <property type="term" value="P:protein ubiquitination"/>
    <property type="evidence" value="ECO:0007669"/>
    <property type="project" value="EnsemblFungi"/>
</dbReference>
<dbReference type="GO" id="GO:0031145">
    <property type="term" value="P:anaphase-promoting complex-dependent catabolic process"/>
    <property type="evidence" value="ECO:0007669"/>
    <property type="project" value="EnsemblFungi"/>
</dbReference>
<keyword evidence="10" id="KW-1185">Reference proteome</keyword>
<evidence type="ECO:0000256" key="6">
    <source>
        <dbReference type="ARBA" id="ARBA00023306"/>
    </source>
</evidence>
<dbReference type="GO" id="GO:0032297">
    <property type="term" value="P:negative regulation of DNA-templated DNA replication initiation"/>
    <property type="evidence" value="ECO:0007669"/>
    <property type="project" value="EnsemblFungi"/>
</dbReference>
<feature type="compositionally biased region" description="Polar residues" evidence="8">
    <location>
        <begin position="28"/>
        <end position="38"/>
    </location>
</feature>
<feature type="region of interest" description="Disordered" evidence="8">
    <location>
        <begin position="278"/>
        <end position="298"/>
    </location>
</feature>
<dbReference type="Pfam" id="PF13181">
    <property type="entry name" value="TPR_8"/>
    <property type="match status" value="1"/>
</dbReference>
<evidence type="ECO:0000313" key="10">
    <source>
        <dbReference type="Proteomes" id="UP000006310"/>
    </source>
</evidence>